<organism evidence="6 7">
    <name type="scientific">Alteribacillus bidgolensis</name>
    <dbReference type="NCBI Taxonomy" id="930129"/>
    <lineage>
        <taxon>Bacteria</taxon>
        <taxon>Bacillati</taxon>
        <taxon>Bacillota</taxon>
        <taxon>Bacilli</taxon>
        <taxon>Bacillales</taxon>
        <taxon>Bacillaceae</taxon>
        <taxon>Alteribacillus</taxon>
    </lineage>
</organism>
<dbReference type="GO" id="GO:0005737">
    <property type="term" value="C:cytoplasm"/>
    <property type="evidence" value="ECO:0007669"/>
    <property type="project" value="TreeGrafter"/>
</dbReference>
<evidence type="ECO:0000313" key="6">
    <source>
        <dbReference type="EMBL" id="SDI59920.1"/>
    </source>
</evidence>
<dbReference type="InterPro" id="IPR050162">
    <property type="entry name" value="MsrA_MetSO_reductase"/>
</dbReference>
<evidence type="ECO:0000256" key="4">
    <source>
        <dbReference type="ARBA" id="ARBA00048782"/>
    </source>
</evidence>
<gene>
    <name evidence="6" type="ORF">SAMN05216352_109106</name>
</gene>
<dbReference type="SUPFAM" id="SSF55068">
    <property type="entry name" value="Peptide methionine sulfoxide reductase"/>
    <property type="match status" value="1"/>
</dbReference>
<accession>A0A1G8LXQ1</accession>
<reference evidence="6 7" key="1">
    <citation type="submission" date="2016-10" db="EMBL/GenBank/DDBJ databases">
        <authorList>
            <person name="de Groot N.N."/>
        </authorList>
    </citation>
    <scope>NUCLEOTIDE SEQUENCE [LARGE SCALE GENOMIC DNA]</scope>
    <source>
        <strain evidence="7">P4B,CCM 7963,CECT 7998,DSM 25260,IBRC-M 10614,KCTC 13821</strain>
    </source>
</reference>
<keyword evidence="7" id="KW-1185">Reference proteome</keyword>
<comment type="catalytic activity">
    <reaction evidence="3">
        <text>L-methionyl-[protein] + [thioredoxin]-disulfide + H2O = L-methionyl-(S)-S-oxide-[protein] + [thioredoxin]-dithiol</text>
        <dbReference type="Rhea" id="RHEA:14217"/>
        <dbReference type="Rhea" id="RHEA-COMP:10698"/>
        <dbReference type="Rhea" id="RHEA-COMP:10700"/>
        <dbReference type="Rhea" id="RHEA-COMP:12313"/>
        <dbReference type="Rhea" id="RHEA-COMP:12315"/>
        <dbReference type="ChEBI" id="CHEBI:15377"/>
        <dbReference type="ChEBI" id="CHEBI:16044"/>
        <dbReference type="ChEBI" id="CHEBI:29950"/>
        <dbReference type="ChEBI" id="CHEBI:44120"/>
        <dbReference type="ChEBI" id="CHEBI:50058"/>
        <dbReference type="EC" id="1.8.4.11"/>
    </reaction>
</comment>
<dbReference type="Pfam" id="PF01625">
    <property type="entry name" value="PMSR"/>
    <property type="match status" value="1"/>
</dbReference>
<proteinExistence type="predicted"/>
<dbReference type="GO" id="GO:0008113">
    <property type="term" value="F:peptide-methionine (S)-S-oxide reductase activity"/>
    <property type="evidence" value="ECO:0007669"/>
    <property type="project" value="UniProtKB-EC"/>
</dbReference>
<dbReference type="Gene3D" id="3.30.1060.10">
    <property type="entry name" value="Peptide methionine sulphoxide reductase MsrA"/>
    <property type="match status" value="1"/>
</dbReference>
<evidence type="ECO:0000256" key="1">
    <source>
        <dbReference type="ARBA" id="ARBA00012502"/>
    </source>
</evidence>
<dbReference type="GO" id="GO:0034599">
    <property type="term" value="P:cellular response to oxidative stress"/>
    <property type="evidence" value="ECO:0007669"/>
    <property type="project" value="TreeGrafter"/>
</dbReference>
<dbReference type="EC" id="1.8.4.11" evidence="1"/>
<dbReference type="InterPro" id="IPR002569">
    <property type="entry name" value="Met_Sox_Rdtase_MsrA_dom"/>
</dbReference>
<sequence length="163" mass="19618">MGDHTESIQIDYDPETISYEQLLDVFWRNHNPSQKLFYRDRQYMSLLVYYNHFQREKALRSKEKWEANIEKPIYTEFQPYSAFYIAENYHQKYLLKRYKNVIASLGKLYSTHDELINGTMTARLNGFVRGKGSFKDLKEEVKTWDISDEKKSTALEVLHSLRW</sequence>
<protein>
    <recommendedName>
        <fullName evidence="1">peptide-methionine (S)-S-oxide reductase</fullName>
        <ecNumber evidence="1">1.8.4.11</ecNumber>
    </recommendedName>
</protein>
<dbReference type="PANTHER" id="PTHR42799">
    <property type="entry name" value="MITOCHONDRIAL PEPTIDE METHIONINE SULFOXIDE REDUCTASE"/>
    <property type="match status" value="1"/>
</dbReference>
<comment type="catalytic activity">
    <reaction evidence="4">
        <text>[thioredoxin]-disulfide + L-methionine + H2O = L-methionine (S)-S-oxide + [thioredoxin]-dithiol</text>
        <dbReference type="Rhea" id="RHEA:19993"/>
        <dbReference type="Rhea" id="RHEA-COMP:10698"/>
        <dbReference type="Rhea" id="RHEA-COMP:10700"/>
        <dbReference type="ChEBI" id="CHEBI:15377"/>
        <dbReference type="ChEBI" id="CHEBI:29950"/>
        <dbReference type="ChEBI" id="CHEBI:50058"/>
        <dbReference type="ChEBI" id="CHEBI:57844"/>
        <dbReference type="ChEBI" id="CHEBI:58772"/>
        <dbReference type="EC" id="1.8.4.11"/>
    </reaction>
</comment>
<evidence type="ECO:0000259" key="5">
    <source>
        <dbReference type="Pfam" id="PF01625"/>
    </source>
</evidence>
<evidence type="ECO:0000256" key="2">
    <source>
        <dbReference type="ARBA" id="ARBA00023002"/>
    </source>
</evidence>
<dbReference type="STRING" id="930129.SAMN05216352_109106"/>
<dbReference type="AlphaFoldDB" id="A0A1G8LXQ1"/>
<dbReference type="PANTHER" id="PTHR42799:SF13">
    <property type="entry name" value="PEPTIDE METHIONINE SULFOXIDE REDUCTASE"/>
    <property type="match status" value="1"/>
</dbReference>
<evidence type="ECO:0000313" key="7">
    <source>
        <dbReference type="Proteomes" id="UP000199017"/>
    </source>
</evidence>
<feature type="domain" description="Peptide methionine sulphoxide reductase MsrA" evidence="5">
    <location>
        <begin position="3"/>
        <end position="99"/>
    </location>
</feature>
<dbReference type="Proteomes" id="UP000199017">
    <property type="component" value="Unassembled WGS sequence"/>
</dbReference>
<keyword evidence="2" id="KW-0560">Oxidoreductase</keyword>
<dbReference type="InterPro" id="IPR036509">
    <property type="entry name" value="Met_Sox_Rdtase_MsrA_sf"/>
</dbReference>
<evidence type="ECO:0000256" key="3">
    <source>
        <dbReference type="ARBA" id="ARBA00047806"/>
    </source>
</evidence>
<name>A0A1G8LXQ1_9BACI</name>
<dbReference type="EMBL" id="FNDU01000009">
    <property type="protein sequence ID" value="SDI59920.1"/>
    <property type="molecule type" value="Genomic_DNA"/>
</dbReference>